<dbReference type="Proteomes" id="UP000441404">
    <property type="component" value="Unassembled WGS sequence"/>
</dbReference>
<dbReference type="EMBL" id="WIVV01000150">
    <property type="protein sequence ID" value="MQU45292.1"/>
    <property type="molecule type" value="Genomic_DNA"/>
</dbReference>
<dbReference type="EMBL" id="WIWF01000157">
    <property type="protein sequence ID" value="MQT77461.1"/>
    <property type="molecule type" value="Genomic_DNA"/>
</dbReference>
<evidence type="ECO:0000313" key="10">
    <source>
        <dbReference type="Proteomes" id="UP000470186"/>
    </source>
</evidence>
<evidence type="ECO:0000313" key="9">
    <source>
        <dbReference type="Proteomes" id="UP000466863"/>
    </source>
</evidence>
<dbReference type="InterPro" id="IPR018741">
    <property type="entry name" value="DUF2288"/>
</dbReference>
<evidence type="ECO:0000313" key="12">
    <source>
        <dbReference type="Proteomes" id="UP000489190"/>
    </source>
</evidence>
<accession>A0A0J6I3K0</accession>
<dbReference type="Pfam" id="PF10052">
    <property type="entry name" value="DUF2288"/>
    <property type="match status" value="1"/>
</dbReference>
<evidence type="ECO:0000313" key="7">
    <source>
        <dbReference type="Proteomes" id="UP000441404"/>
    </source>
</evidence>
<evidence type="ECO:0000313" key="2">
    <source>
        <dbReference type="EMBL" id="MQT77461.1"/>
    </source>
</evidence>
<keyword evidence="10" id="KW-1185">Reference proteome</keyword>
<dbReference type="EMBL" id="WIWJ01000046">
    <property type="protein sequence ID" value="MQT49161.1"/>
    <property type="molecule type" value="Genomic_DNA"/>
</dbReference>
<evidence type="ECO:0000313" key="4">
    <source>
        <dbReference type="EMBL" id="MQU05225.1"/>
    </source>
</evidence>
<reference evidence="7 8" key="1">
    <citation type="submission" date="2019-10" db="EMBL/GenBank/DDBJ databases">
        <title>Evaluation of single-gene subtyping targets for Pseudomonas.</title>
        <authorList>
            <person name="Reichler S.J."/>
            <person name="Orsi R.H."/>
            <person name="Wiedmann M."/>
            <person name="Martin N.H."/>
            <person name="Murphy S.I."/>
        </authorList>
    </citation>
    <scope>NUCLEOTIDE SEQUENCE [LARGE SCALE GENOMIC DNA]</scope>
    <source>
        <strain evidence="4 11">FSL R10-1637</strain>
        <strain evidence="6 9">FSL R10-1876</strain>
        <strain evidence="5 10">FSL R10-2107</strain>
        <strain evidence="2 8">FSL R10-2932</strain>
        <strain evidence="3 12">FSL R10-3254</strain>
        <strain evidence="1 7">FSL R10-3257</strain>
    </source>
</reference>
<dbReference type="Proteomes" id="UP000470186">
    <property type="component" value="Unassembled WGS sequence"/>
</dbReference>
<dbReference type="AlphaFoldDB" id="A0A0J6I3K0"/>
<dbReference type="RefSeq" id="WP_048369860.1">
    <property type="nucleotide sequence ID" value="NZ_CP174501.1"/>
</dbReference>
<dbReference type="EMBL" id="WIWI01000046">
    <property type="protein sequence ID" value="MQT90859.1"/>
    <property type="molecule type" value="Genomic_DNA"/>
</dbReference>
<evidence type="ECO:0000313" key="8">
    <source>
        <dbReference type="Proteomes" id="UP000447574"/>
    </source>
</evidence>
<evidence type="ECO:0000313" key="3">
    <source>
        <dbReference type="EMBL" id="MQT90859.1"/>
    </source>
</evidence>
<evidence type="ECO:0000313" key="6">
    <source>
        <dbReference type="EMBL" id="MQU45292.1"/>
    </source>
</evidence>
<dbReference type="Proteomes" id="UP000466863">
    <property type="component" value="Unassembled WGS sequence"/>
</dbReference>
<proteinExistence type="predicted"/>
<dbReference type="EMBL" id="WIVX01000018">
    <property type="protein sequence ID" value="MQU30930.1"/>
    <property type="molecule type" value="Genomic_DNA"/>
</dbReference>
<name>A0A0J6I3K0_9PSED</name>
<dbReference type="GeneID" id="97252791"/>
<protein>
    <submittedName>
        <fullName evidence="4">DUF2288 family protein</fullName>
    </submittedName>
</protein>
<dbReference type="Proteomes" id="UP000478064">
    <property type="component" value="Unassembled WGS sequence"/>
</dbReference>
<evidence type="ECO:0000313" key="11">
    <source>
        <dbReference type="Proteomes" id="UP000478064"/>
    </source>
</evidence>
<comment type="caution">
    <text evidence="4">The sequence shown here is derived from an EMBL/GenBank/DDBJ whole genome shotgun (WGS) entry which is preliminary data.</text>
</comment>
<gene>
    <name evidence="4" type="ORF">GHO27_05955</name>
    <name evidence="6" type="ORF">GHO28_22735</name>
    <name evidence="5" type="ORF">GHO30_05830</name>
    <name evidence="2" type="ORF">GHO37_24695</name>
    <name evidence="3" type="ORF">GHO39_17200</name>
    <name evidence="1" type="ORF">GHO40_20860</name>
</gene>
<evidence type="ECO:0000313" key="5">
    <source>
        <dbReference type="EMBL" id="MQU30930.1"/>
    </source>
</evidence>
<dbReference type="OrthoDB" id="195194at2"/>
<dbReference type="EMBL" id="WIVU01000008">
    <property type="protein sequence ID" value="MQU05225.1"/>
    <property type="molecule type" value="Genomic_DNA"/>
</dbReference>
<dbReference type="Proteomes" id="UP000447574">
    <property type="component" value="Unassembled WGS sequence"/>
</dbReference>
<evidence type="ECO:0000313" key="1">
    <source>
        <dbReference type="EMBL" id="MQT49161.1"/>
    </source>
</evidence>
<organism evidence="4 11">
    <name type="scientific">Pseudomonas helleri</name>
    <dbReference type="NCBI Taxonomy" id="1608996"/>
    <lineage>
        <taxon>Bacteria</taxon>
        <taxon>Pseudomonadati</taxon>
        <taxon>Pseudomonadota</taxon>
        <taxon>Gammaproteobacteria</taxon>
        <taxon>Pseudomonadales</taxon>
        <taxon>Pseudomonadaceae</taxon>
        <taxon>Pseudomonas</taxon>
    </lineage>
</organism>
<dbReference type="STRING" id="1608996.TU84_12855"/>
<dbReference type="Proteomes" id="UP000489190">
    <property type="component" value="Unassembled WGS sequence"/>
</dbReference>
<sequence length="101" mass="11271">MNQEPSTLYAKLLGETSTIEWKVLLPFFAKGDLLWVDPALDLIDAAIAVTQDEAEKIKAWMASGVFGKMTTEHALDVNARDPELWAVVVSPWVMVQERAQI</sequence>
<accession>A0A0J6JHL2</accession>